<dbReference type="InterPro" id="IPR053735">
    <property type="entry name" value="Type_III_TA_endoRNase"/>
</dbReference>
<comment type="caution">
    <text evidence="2">The sequence shown here is derived from an EMBL/GenBank/DDBJ whole genome shotgun (WGS) entry which is preliminary data.</text>
</comment>
<dbReference type="Proteomes" id="UP000013051">
    <property type="component" value="Unassembled WGS sequence"/>
</dbReference>
<dbReference type="PATRIC" id="fig|999413.4.peg.4746"/>
<dbReference type="Pfam" id="PF13958">
    <property type="entry name" value="ToxN_toxin"/>
    <property type="match status" value="1"/>
</dbReference>
<dbReference type="RefSeq" id="WP_002611024.1">
    <property type="nucleotide sequence ID" value="NZ_CAXSUL010000053.1"/>
</dbReference>
<dbReference type="EMBL" id="AGYV01000012">
    <property type="protein sequence ID" value="ENY84001.1"/>
    <property type="molecule type" value="Genomic_DNA"/>
</dbReference>
<organism evidence="2 3">
    <name type="scientific">[Clostridium] innocuum 2959</name>
    <dbReference type="NCBI Taxonomy" id="999413"/>
    <lineage>
        <taxon>Bacteria</taxon>
        <taxon>Bacillati</taxon>
        <taxon>Bacillota</taxon>
        <taxon>Clostridia</taxon>
        <taxon>Eubacteriales</taxon>
        <taxon>Clostridiaceae</taxon>
        <taxon>Clostridium</taxon>
    </lineage>
</organism>
<accession>N9WKK4</accession>
<feature type="compositionally biased region" description="Basic and acidic residues" evidence="1">
    <location>
        <begin position="348"/>
        <end position="358"/>
    </location>
</feature>
<evidence type="ECO:0000313" key="3">
    <source>
        <dbReference type="Proteomes" id="UP000013051"/>
    </source>
</evidence>
<feature type="compositionally biased region" description="Polar residues" evidence="1">
    <location>
        <begin position="338"/>
        <end position="347"/>
    </location>
</feature>
<keyword evidence="3" id="KW-1185">Reference proteome</keyword>
<evidence type="ECO:0000256" key="1">
    <source>
        <dbReference type="SAM" id="MobiDB-lite"/>
    </source>
</evidence>
<name>N9WKK4_CLOIN</name>
<evidence type="ECO:0008006" key="4">
    <source>
        <dbReference type="Google" id="ProtNLM"/>
    </source>
</evidence>
<sequence length="358" mass="42572">MSEKLDFYEVNIDYVKYLKQFDSRIPDVVYQNRNKFVCGTLFKINGLNFFAPVSSFNIKQNSNYVIEVGNVPVGSVRYSFMFPVPDSEIKQKVINNESDYQYRFLLRQELKYCNKNREVIQSKAKAIYHKALDKNTTYHKFCCDFQLLEEKCKEWIYDKTIVKHEKGIPMYKFSFQEKMTLLELTKDRHTIELFAIDHNEVIKNKATDKLKKLDEATKKISPVHEHLKKGINVPHKIYFANYHTTIRLELIKDNICYYKDELNNSIYVLERKDAHLPQVMQRMLEPYLKANEKNTNVYVLTDSELANSNYHNLLIEYQNYPERFDYVRKGLVTSSQKTATMEQQNQLNKEDEFGEIEK</sequence>
<protein>
    <recommendedName>
        <fullName evidence="4">Type III toxin-antitoxin system ToxN/AbiQ family toxin</fullName>
    </recommendedName>
</protein>
<dbReference type="HOGENOM" id="CLU_773177_0_0_9"/>
<dbReference type="Gene3D" id="3.10.129.130">
    <property type="match status" value="1"/>
</dbReference>
<dbReference type="InterPro" id="IPR025911">
    <property type="entry name" value="ToxN/AbiQ_toxin"/>
</dbReference>
<dbReference type="AlphaFoldDB" id="N9WKK4"/>
<reference evidence="2 3" key="1">
    <citation type="submission" date="2013-01" db="EMBL/GenBank/DDBJ databases">
        <title>The Genome Sequence of Clostridium innocuum 2959.</title>
        <authorList>
            <consortium name="The Broad Institute Genome Sequencing Platform"/>
            <person name="Earl A."/>
            <person name="Ward D."/>
            <person name="Feldgarden M."/>
            <person name="Gevers D."/>
            <person name="Courvalin P."/>
            <person name="Lambert T."/>
            <person name="Walker B."/>
            <person name="Young S.K."/>
            <person name="Zeng Q."/>
            <person name="Gargeya S."/>
            <person name="Fitzgerald M."/>
            <person name="Haas B."/>
            <person name="Abouelleil A."/>
            <person name="Alvarado L."/>
            <person name="Arachchi H.M."/>
            <person name="Berlin A.M."/>
            <person name="Chapman S.B."/>
            <person name="Dewar J."/>
            <person name="Goldberg J."/>
            <person name="Griggs A."/>
            <person name="Gujja S."/>
            <person name="Hansen M."/>
            <person name="Howarth C."/>
            <person name="Imamovic A."/>
            <person name="Larimer J."/>
            <person name="McCowan C."/>
            <person name="Murphy C."/>
            <person name="Neiman D."/>
            <person name="Pearson M."/>
            <person name="Priest M."/>
            <person name="Roberts A."/>
            <person name="Saif S."/>
            <person name="Shea T."/>
            <person name="Sisk P."/>
            <person name="Sykes S."/>
            <person name="Wortman J."/>
            <person name="Nusbaum C."/>
            <person name="Birren B."/>
        </authorList>
    </citation>
    <scope>NUCLEOTIDE SEQUENCE [LARGE SCALE GENOMIC DNA]</scope>
    <source>
        <strain evidence="2 3">2959</strain>
    </source>
</reference>
<feature type="region of interest" description="Disordered" evidence="1">
    <location>
        <begin position="338"/>
        <end position="358"/>
    </location>
</feature>
<evidence type="ECO:0000313" key="2">
    <source>
        <dbReference type="EMBL" id="ENY84001.1"/>
    </source>
</evidence>
<proteinExistence type="predicted"/>
<dbReference type="GO" id="GO:0003723">
    <property type="term" value="F:RNA binding"/>
    <property type="evidence" value="ECO:0007669"/>
    <property type="project" value="InterPro"/>
</dbReference>
<dbReference type="eggNOG" id="ENOG50334N3">
    <property type="taxonomic scope" value="Bacteria"/>
</dbReference>
<dbReference type="GO" id="GO:0004521">
    <property type="term" value="F:RNA endonuclease activity"/>
    <property type="evidence" value="ECO:0007669"/>
    <property type="project" value="InterPro"/>
</dbReference>
<gene>
    <name evidence="2" type="ORF">HMPREF1094_04432</name>
</gene>